<evidence type="ECO:0000313" key="2">
    <source>
        <dbReference type="Proteomes" id="UP001291623"/>
    </source>
</evidence>
<dbReference type="EMBL" id="JAVYJV010000021">
    <property type="protein sequence ID" value="KAK4342218.1"/>
    <property type="molecule type" value="Genomic_DNA"/>
</dbReference>
<sequence length="256" mass="29964">METINAFIVRLIFMPRLRLFLKNSRKIKQDYILRRKQEYDGYSLKNGQKNVLGFKAKPTRAQGRGLLLILSLWTPNCRAELIKSVFQGVECFWLSILPIPATDKVQYMDIDKSCPFCGLVDETNAHVFFSFTTNAYIWLQVKRWLGITRFMSTIDSALKFIRKEGRGSGWQAKAKRIALASTIYHIWTERNKEFTQQIFETLTQDTQQKEINIWFETSEKTSKGMRVTNNNELNTCMYLINNDNSFRKSHFIIDGN</sequence>
<gene>
    <name evidence="1" type="ORF">RND71_038034</name>
</gene>
<evidence type="ECO:0008006" key="3">
    <source>
        <dbReference type="Google" id="ProtNLM"/>
    </source>
</evidence>
<organism evidence="1 2">
    <name type="scientific">Anisodus tanguticus</name>
    <dbReference type="NCBI Taxonomy" id="243964"/>
    <lineage>
        <taxon>Eukaryota</taxon>
        <taxon>Viridiplantae</taxon>
        <taxon>Streptophyta</taxon>
        <taxon>Embryophyta</taxon>
        <taxon>Tracheophyta</taxon>
        <taxon>Spermatophyta</taxon>
        <taxon>Magnoliopsida</taxon>
        <taxon>eudicotyledons</taxon>
        <taxon>Gunneridae</taxon>
        <taxon>Pentapetalae</taxon>
        <taxon>asterids</taxon>
        <taxon>lamiids</taxon>
        <taxon>Solanales</taxon>
        <taxon>Solanaceae</taxon>
        <taxon>Solanoideae</taxon>
        <taxon>Hyoscyameae</taxon>
        <taxon>Anisodus</taxon>
    </lineage>
</organism>
<dbReference type="Proteomes" id="UP001291623">
    <property type="component" value="Unassembled WGS sequence"/>
</dbReference>
<reference evidence="1" key="1">
    <citation type="submission" date="2023-12" db="EMBL/GenBank/DDBJ databases">
        <title>Genome assembly of Anisodus tanguticus.</title>
        <authorList>
            <person name="Wang Y.-J."/>
        </authorList>
    </citation>
    <scope>NUCLEOTIDE SEQUENCE</scope>
    <source>
        <strain evidence="1">KB-2021</strain>
        <tissue evidence="1">Leaf</tissue>
    </source>
</reference>
<comment type="caution">
    <text evidence="1">The sequence shown here is derived from an EMBL/GenBank/DDBJ whole genome shotgun (WGS) entry which is preliminary data.</text>
</comment>
<evidence type="ECO:0000313" key="1">
    <source>
        <dbReference type="EMBL" id="KAK4342218.1"/>
    </source>
</evidence>
<keyword evidence="2" id="KW-1185">Reference proteome</keyword>
<proteinExistence type="predicted"/>
<name>A0AAE1URT1_9SOLA</name>
<protein>
    <recommendedName>
        <fullName evidence="3">Reverse transcriptase zinc-binding domain-containing protein</fullName>
    </recommendedName>
</protein>
<accession>A0AAE1URT1</accession>
<dbReference type="AlphaFoldDB" id="A0AAE1URT1"/>